<dbReference type="PANTHER" id="PTHR20857:SF22">
    <property type="entry name" value="THIAZOLE TAUTOMERASE"/>
    <property type="match status" value="1"/>
</dbReference>
<dbReference type="InterPro" id="IPR012675">
    <property type="entry name" value="Beta-grasp_dom_sf"/>
</dbReference>
<evidence type="ECO:0000259" key="3">
    <source>
        <dbReference type="Pfam" id="PF02581"/>
    </source>
</evidence>
<evidence type="ECO:0000313" key="4">
    <source>
        <dbReference type="EMBL" id="MBE1553016.1"/>
    </source>
</evidence>
<dbReference type="InterPro" id="IPR010035">
    <property type="entry name" value="Thi_S"/>
</dbReference>
<comment type="caution">
    <text evidence="4">The sequence shown here is derived from an EMBL/GenBank/DDBJ whole genome shotgun (WGS) entry which is preliminary data.</text>
</comment>
<protein>
    <submittedName>
        <fullName evidence="4">Thiazole tautomerase (Transcriptional regulator TenI)</fullName>
        <ecNumber evidence="4">5.3.99.10</ecNumber>
    </submittedName>
</protein>
<dbReference type="AlphaFoldDB" id="A0A927MKS6"/>
<dbReference type="InterPro" id="IPR016155">
    <property type="entry name" value="Mopterin_synth/thiamin_S_b"/>
</dbReference>
<keyword evidence="4" id="KW-0413">Isomerase</keyword>
<dbReference type="Gene3D" id="3.10.20.30">
    <property type="match status" value="1"/>
</dbReference>
<dbReference type="CDD" id="cd00565">
    <property type="entry name" value="Ubl_ThiS"/>
    <property type="match status" value="1"/>
</dbReference>
<dbReference type="PANTHER" id="PTHR20857">
    <property type="entry name" value="THIAMINE-PHOSPHATE PYROPHOSPHORYLASE"/>
    <property type="match status" value="1"/>
</dbReference>
<dbReference type="GO" id="GO:0005737">
    <property type="term" value="C:cytoplasm"/>
    <property type="evidence" value="ECO:0007669"/>
    <property type="project" value="TreeGrafter"/>
</dbReference>
<evidence type="ECO:0000256" key="1">
    <source>
        <dbReference type="ARBA" id="ARBA00004948"/>
    </source>
</evidence>
<proteinExistence type="predicted"/>
<dbReference type="EMBL" id="JADBEL010000001">
    <property type="protein sequence ID" value="MBE1553016.1"/>
    <property type="molecule type" value="Genomic_DNA"/>
</dbReference>
<feature type="domain" description="Thiamine phosphate synthase/TenI" evidence="3">
    <location>
        <begin position="3"/>
        <end position="179"/>
    </location>
</feature>
<dbReference type="Pfam" id="PF02581">
    <property type="entry name" value="TMP-TENI"/>
    <property type="match status" value="1"/>
</dbReference>
<dbReference type="InterPro" id="IPR013785">
    <property type="entry name" value="Aldolase_TIM"/>
</dbReference>
<dbReference type="GO" id="GO:0009228">
    <property type="term" value="P:thiamine biosynthetic process"/>
    <property type="evidence" value="ECO:0007669"/>
    <property type="project" value="UniProtKB-KW"/>
</dbReference>
<sequence length="272" mass="30103">MQLIAVTNDQMSNEKLVDTLLKFEPFIDLVILREKSKTAIEVLDLIDQLTTLGFDCTKIIVHERADIASLTSVNKVQLPGHGLPLSSALHHFPSISFGKSIHSFDEAKEAYVNGAGWLLYGHLFQTASKIGLPHRGTEELFRITKSFPIPVYAIGGIHPQHLQLLHENGVAGVAIMSSIFGSDNVLESVKSYANMILLKNGGDLLKKTIDLNGNRYEMPSDTEDVQTLLSHLGLSERIVIVELNREILAKDLYDKPINDRDQIEIIHFVGGG</sequence>
<gene>
    <name evidence="4" type="ORF">H4683_000085</name>
</gene>
<dbReference type="InterPro" id="IPR036206">
    <property type="entry name" value="ThiamineP_synth_sf"/>
</dbReference>
<dbReference type="CDD" id="cd00564">
    <property type="entry name" value="TMP_TenI"/>
    <property type="match status" value="1"/>
</dbReference>
<reference evidence="4" key="1">
    <citation type="submission" date="2020-10" db="EMBL/GenBank/DDBJ databases">
        <title>Genomic Encyclopedia of Type Strains, Phase IV (KMG-IV): sequencing the most valuable type-strain genomes for metagenomic binning, comparative biology and taxonomic classification.</title>
        <authorList>
            <person name="Goeker M."/>
        </authorList>
    </citation>
    <scope>NUCLEOTIDE SEQUENCE</scope>
    <source>
        <strain evidence="4">DSM 13886</strain>
    </source>
</reference>
<evidence type="ECO:0000313" key="5">
    <source>
        <dbReference type="Proteomes" id="UP000658225"/>
    </source>
</evidence>
<dbReference type="GO" id="GO:0016853">
    <property type="term" value="F:isomerase activity"/>
    <property type="evidence" value="ECO:0007669"/>
    <property type="project" value="UniProtKB-KW"/>
</dbReference>
<comment type="pathway">
    <text evidence="1">Cofactor biosynthesis; thiamine diphosphate biosynthesis.</text>
</comment>
<dbReference type="NCBIfam" id="TIGR01683">
    <property type="entry name" value="thiS"/>
    <property type="match status" value="1"/>
</dbReference>
<dbReference type="GO" id="GO:0004789">
    <property type="term" value="F:thiamine-phosphate diphosphorylase activity"/>
    <property type="evidence" value="ECO:0007669"/>
    <property type="project" value="TreeGrafter"/>
</dbReference>
<accession>A0A927MKS6</accession>
<dbReference type="InterPro" id="IPR003749">
    <property type="entry name" value="ThiS/MoaD-like"/>
</dbReference>
<dbReference type="RefSeq" id="WP_192596851.1">
    <property type="nucleotide sequence ID" value="NZ_JADBEL010000001.1"/>
</dbReference>
<dbReference type="EC" id="5.3.99.10" evidence="4"/>
<dbReference type="SUPFAM" id="SSF51391">
    <property type="entry name" value="Thiamin phosphate synthase"/>
    <property type="match status" value="1"/>
</dbReference>
<name>A0A927MKS6_9BACL</name>
<dbReference type="Proteomes" id="UP000658225">
    <property type="component" value="Unassembled WGS sequence"/>
</dbReference>
<dbReference type="InterPro" id="IPR022998">
    <property type="entry name" value="ThiamineP_synth_TenI"/>
</dbReference>
<dbReference type="SUPFAM" id="SSF54285">
    <property type="entry name" value="MoaD/ThiS"/>
    <property type="match status" value="1"/>
</dbReference>
<evidence type="ECO:0000256" key="2">
    <source>
        <dbReference type="ARBA" id="ARBA00022977"/>
    </source>
</evidence>
<organism evidence="4 5">
    <name type="scientific">Sporosarcina limicola</name>
    <dbReference type="NCBI Taxonomy" id="34101"/>
    <lineage>
        <taxon>Bacteria</taxon>
        <taxon>Bacillati</taxon>
        <taxon>Bacillota</taxon>
        <taxon>Bacilli</taxon>
        <taxon>Bacillales</taxon>
        <taxon>Caryophanaceae</taxon>
        <taxon>Sporosarcina</taxon>
    </lineage>
</organism>
<dbReference type="Pfam" id="PF02597">
    <property type="entry name" value="ThiS"/>
    <property type="match status" value="1"/>
</dbReference>
<keyword evidence="2" id="KW-0784">Thiamine biosynthesis</keyword>
<dbReference type="Gene3D" id="3.20.20.70">
    <property type="entry name" value="Aldolase class I"/>
    <property type="match status" value="1"/>
</dbReference>
<keyword evidence="5" id="KW-1185">Reference proteome</keyword>